<feature type="transmembrane region" description="Helical" evidence="6">
    <location>
        <begin position="365"/>
        <end position="386"/>
    </location>
</feature>
<dbReference type="InterPro" id="IPR036259">
    <property type="entry name" value="MFS_trans_sf"/>
</dbReference>
<feature type="transmembrane region" description="Helical" evidence="6">
    <location>
        <begin position="275"/>
        <end position="299"/>
    </location>
</feature>
<keyword evidence="4 6" id="KW-1133">Transmembrane helix</keyword>
<reference evidence="8 9" key="1">
    <citation type="submission" date="2015-06" db="EMBL/GenBank/DDBJ databases">
        <title>Draft genome of the ant-associated black yeast Phialophora attae CBS 131958.</title>
        <authorList>
            <person name="Moreno L.F."/>
            <person name="Stielow B.J."/>
            <person name="de Hoog S."/>
            <person name="Vicente V.A."/>
            <person name="Weiss V.A."/>
            <person name="de Vries M."/>
            <person name="Cruz L.M."/>
            <person name="Souza E.M."/>
        </authorList>
    </citation>
    <scope>NUCLEOTIDE SEQUENCE [LARGE SCALE GENOMIC DNA]</scope>
    <source>
        <strain evidence="8 9">CBS 131958</strain>
    </source>
</reference>
<keyword evidence="5 6" id="KW-0472">Membrane</keyword>
<dbReference type="InterPro" id="IPR020846">
    <property type="entry name" value="MFS_dom"/>
</dbReference>
<comment type="caution">
    <text evidence="8">The sequence shown here is derived from an EMBL/GenBank/DDBJ whole genome shotgun (WGS) entry which is preliminary data.</text>
</comment>
<accession>A0A0N1H6N1</accession>
<feature type="transmembrane region" description="Helical" evidence="6">
    <location>
        <begin position="398"/>
        <end position="421"/>
    </location>
</feature>
<dbReference type="OrthoDB" id="3639251at2759"/>
<sequence>MASIEKAEPTTMEVEAVPKLTEHSNPDQLAEFEPKRARSIRRKVDLRLLPALAFMYAICLIDRNNLAALALAGMTVELKIVTGYGYNLINMSFFITYILLQPVMIIVGRKIGPRWFLPACVVLWGCLIIGAAWSPNWTTLLGIRLILGCLEAGFFPCCVYLISAWYTRFESAKRYSAFYLTGSCMAALASVVSYGLSEMKGIGGLSGWRWILIMFGIFTVGAGAYGALTMVKFPDEELKKPSPKFLNRDDLDFATARLHADRADVELEPYGLVHLWFPALLMLNTALGYAFAFTLPVILRGSLGFSVAKALCLTTPPYFCSALVMFGAAWISDKYQTRGPVLITLTLISLVGLPIMGWVKNPWVQYFGVFVTISGANSAIPSVMAYQATNIRGQWRRAFCSASLTGLGGIGGIIGALIFRAQDAPKYYPGFIACIVASVLIIIIVLIMSWYFRRCNAQADRGERILLGDPNFRFTI</sequence>
<dbReference type="SUPFAM" id="SSF103473">
    <property type="entry name" value="MFS general substrate transporter"/>
    <property type="match status" value="1"/>
</dbReference>
<protein>
    <submittedName>
        <fullName evidence="8">High-affinity nicotinic acid transporter</fullName>
    </submittedName>
</protein>
<feature type="transmembrane region" description="Helical" evidence="6">
    <location>
        <begin position="208"/>
        <end position="231"/>
    </location>
</feature>
<feature type="transmembrane region" description="Helical" evidence="6">
    <location>
        <begin position="145"/>
        <end position="166"/>
    </location>
</feature>
<evidence type="ECO:0000259" key="7">
    <source>
        <dbReference type="PROSITE" id="PS50850"/>
    </source>
</evidence>
<evidence type="ECO:0000256" key="5">
    <source>
        <dbReference type="ARBA" id="ARBA00023136"/>
    </source>
</evidence>
<proteinExistence type="predicted"/>
<dbReference type="AlphaFoldDB" id="A0A0N1H6N1"/>
<dbReference type="PROSITE" id="PS50850">
    <property type="entry name" value="MFS"/>
    <property type="match status" value="1"/>
</dbReference>
<feature type="domain" description="Major facilitator superfamily (MFS) profile" evidence="7">
    <location>
        <begin position="48"/>
        <end position="456"/>
    </location>
</feature>
<dbReference type="GeneID" id="28735031"/>
<comment type="subcellular location">
    <subcellularLocation>
        <location evidence="1">Membrane</location>
        <topology evidence="1">Multi-pass membrane protein</topology>
    </subcellularLocation>
</comment>
<keyword evidence="2" id="KW-0813">Transport</keyword>
<evidence type="ECO:0000256" key="3">
    <source>
        <dbReference type="ARBA" id="ARBA00022692"/>
    </source>
</evidence>
<gene>
    <name evidence="8" type="ORF">AB675_3124</name>
</gene>
<feature type="transmembrane region" description="Helical" evidence="6">
    <location>
        <begin position="427"/>
        <end position="452"/>
    </location>
</feature>
<dbReference type="PANTHER" id="PTHR43791">
    <property type="entry name" value="PERMEASE-RELATED"/>
    <property type="match status" value="1"/>
</dbReference>
<feature type="transmembrane region" description="Helical" evidence="6">
    <location>
        <begin position="84"/>
        <end position="108"/>
    </location>
</feature>
<evidence type="ECO:0000313" key="9">
    <source>
        <dbReference type="Proteomes" id="UP000038010"/>
    </source>
</evidence>
<keyword evidence="3 6" id="KW-0812">Transmembrane</keyword>
<evidence type="ECO:0000313" key="8">
    <source>
        <dbReference type="EMBL" id="KPI37963.1"/>
    </source>
</evidence>
<dbReference type="EMBL" id="LFJN01000021">
    <property type="protein sequence ID" value="KPI37963.1"/>
    <property type="molecule type" value="Genomic_DNA"/>
</dbReference>
<keyword evidence="9" id="KW-1185">Reference proteome</keyword>
<dbReference type="Proteomes" id="UP000038010">
    <property type="component" value="Unassembled WGS sequence"/>
</dbReference>
<dbReference type="RefSeq" id="XP_017997926.1">
    <property type="nucleotide sequence ID" value="XM_018143151.1"/>
</dbReference>
<dbReference type="STRING" id="1664694.A0A0N1H6N1"/>
<evidence type="ECO:0000256" key="6">
    <source>
        <dbReference type="SAM" id="Phobius"/>
    </source>
</evidence>
<evidence type="ECO:0000256" key="1">
    <source>
        <dbReference type="ARBA" id="ARBA00004141"/>
    </source>
</evidence>
<dbReference type="InterPro" id="IPR011701">
    <property type="entry name" value="MFS"/>
</dbReference>
<name>A0A0N1H6N1_9EURO</name>
<feature type="transmembrane region" description="Helical" evidence="6">
    <location>
        <begin position="341"/>
        <end position="359"/>
    </location>
</feature>
<feature type="transmembrane region" description="Helical" evidence="6">
    <location>
        <begin position="115"/>
        <end position="133"/>
    </location>
</feature>
<dbReference type="GO" id="GO:0016020">
    <property type="term" value="C:membrane"/>
    <property type="evidence" value="ECO:0007669"/>
    <property type="project" value="UniProtKB-SubCell"/>
</dbReference>
<dbReference type="Gene3D" id="1.20.1250.20">
    <property type="entry name" value="MFS general substrate transporter like domains"/>
    <property type="match status" value="2"/>
</dbReference>
<dbReference type="VEuPathDB" id="FungiDB:AB675_3124"/>
<dbReference type="GO" id="GO:0022857">
    <property type="term" value="F:transmembrane transporter activity"/>
    <property type="evidence" value="ECO:0007669"/>
    <property type="project" value="InterPro"/>
</dbReference>
<evidence type="ECO:0000256" key="2">
    <source>
        <dbReference type="ARBA" id="ARBA00022448"/>
    </source>
</evidence>
<dbReference type="PANTHER" id="PTHR43791:SF47">
    <property type="entry name" value="MAJOR FACILITATOR SUPERFAMILY (MFS) PROFILE DOMAIN-CONTAINING PROTEIN-RELATED"/>
    <property type="match status" value="1"/>
</dbReference>
<organism evidence="8 9">
    <name type="scientific">Cyphellophora attinorum</name>
    <dbReference type="NCBI Taxonomy" id="1664694"/>
    <lineage>
        <taxon>Eukaryota</taxon>
        <taxon>Fungi</taxon>
        <taxon>Dikarya</taxon>
        <taxon>Ascomycota</taxon>
        <taxon>Pezizomycotina</taxon>
        <taxon>Eurotiomycetes</taxon>
        <taxon>Chaetothyriomycetidae</taxon>
        <taxon>Chaetothyriales</taxon>
        <taxon>Cyphellophoraceae</taxon>
        <taxon>Cyphellophora</taxon>
    </lineage>
</organism>
<evidence type="ECO:0000256" key="4">
    <source>
        <dbReference type="ARBA" id="ARBA00022989"/>
    </source>
</evidence>
<feature type="transmembrane region" description="Helical" evidence="6">
    <location>
        <begin position="178"/>
        <end position="196"/>
    </location>
</feature>
<dbReference type="Pfam" id="PF07690">
    <property type="entry name" value="MFS_1"/>
    <property type="match status" value="1"/>
</dbReference>
<feature type="transmembrane region" description="Helical" evidence="6">
    <location>
        <begin position="48"/>
        <end position="72"/>
    </location>
</feature>
<feature type="transmembrane region" description="Helical" evidence="6">
    <location>
        <begin position="305"/>
        <end position="329"/>
    </location>
</feature>